<dbReference type="InterPro" id="IPR041527">
    <property type="entry name" value="YhcG_N"/>
</dbReference>
<name>A0AB36ZTH5_9BACT</name>
<dbReference type="AlphaFoldDB" id="A0AB36ZTH5"/>
<evidence type="ECO:0000259" key="2">
    <source>
        <dbReference type="Pfam" id="PF17761"/>
    </source>
</evidence>
<dbReference type="Pfam" id="PF06250">
    <property type="entry name" value="YhcG_C"/>
    <property type="match status" value="1"/>
</dbReference>
<dbReference type="InterPro" id="IPR009362">
    <property type="entry name" value="YhcG_C"/>
</dbReference>
<reference evidence="3 4" key="1">
    <citation type="submission" date="2018-02" db="EMBL/GenBank/DDBJ databases">
        <title>Subsurface microbial communities from deep shales in Ohio and West Virginia, USA.</title>
        <authorList>
            <person name="Wrighton K."/>
        </authorList>
    </citation>
    <scope>NUCLEOTIDE SEQUENCE [LARGE SCALE GENOMIC DNA]</scope>
    <source>
        <strain evidence="3 4">MARC-MIP3H16</strain>
    </source>
</reference>
<evidence type="ECO:0000313" key="3">
    <source>
        <dbReference type="EMBL" id="PPK59856.1"/>
    </source>
</evidence>
<dbReference type="REBASE" id="266420">
    <property type="entry name" value="S1.AmaH16ORF13014P"/>
</dbReference>
<dbReference type="Proteomes" id="UP000239861">
    <property type="component" value="Unassembled WGS sequence"/>
</dbReference>
<dbReference type="InterPro" id="IPR011856">
    <property type="entry name" value="tRNA_endonuc-like_dom_sf"/>
</dbReference>
<dbReference type="GO" id="GO:0003676">
    <property type="term" value="F:nucleic acid binding"/>
    <property type="evidence" value="ECO:0007669"/>
    <property type="project" value="InterPro"/>
</dbReference>
<comment type="caution">
    <text evidence="3">The sequence shown here is derived from an EMBL/GenBank/DDBJ whole genome shotgun (WGS) entry which is preliminary data.</text>
</comment>
<dbReference type="EMBL" id="PTIW01000030">
    <property type="protein sequence ID" value="PPK59856.1"/>
    <property type="molecule type" value="Genomic_DNA"/>
</dbReference>
<gene>
    <name evidence="3" type="ORF">B0F89_13012</name>
</gene>
<keyword evidence="3" id="KW-0255">Endonuclease</keyword>
<dbReference type="Gene3D" id="3.40.1350.10">
    <property type="match status" value="1"/>
</dbReference>
<protein>
    <submittedName>
        <fullName evidence="3">Nuclease of restriction endonuclease-like (RecB) superfamily</fullName>
    </submittedName>
</protein>
<accession>A0AB36ZTH5</accession>
<dbReference type="InterPro" id="IPR053148">
    <property type="entry name" value="PD-DEXK-like_domain"/>
</dbReference>
<dbReference type="GO" id="GO:0004519">
    <property type="term" value="F:endonuclease activity"/>
    <property type="evidence" value="ECO:0007669"/>
    <property type="project" value="UniProtKB-KW"/>
</dbReference>
<dbReference type="PANTHER" id="PTHR30547">
    <property type="entry name" value="UNCHARACTERIZED PROTEIN YHCG-RELATED"/>
    <property type="match status" value="1"/>
</dbReference>
<keyword evidence="3" id="KW-0378">Hydrolase</keyword>
<feature type="domain" description="YhcG N-terminal" evidence="2">
    <location>
        <begin position="18"/>
        <end position="158"/>
    </location>
</feature>
<dbReference type="PANTHER" id="PTHR30547:SF5">
    <property type="entry name" value="NUCLEASE YHCG-RELATED"/>
    <property type="match status" value="1"/>
</dbReference>
<proteinExistence type="predicted"/>
<dbReference type="Pfam" id="PF17761">
    <property type="entry name" value="DUF1016_N"/>
    <property type="match status" value="1"/>
</dbReference>
<evidence type="ECO:0000313" key="4">
    <source>
        <dbReference type="Proteomes" id="UP000239861"/>
    </source>
</evidence>
<keyword evidence="3" id="KW-0540">Nuclease</keyword>
<dbReference type="RefSeq" id="WP_079577280.1">
    <property type="nucleotide sequence ID" value="NZ_FUYO01000003.1"/>
</dbReference>
<sequence>MANDIIQSEDKLYEDAISIIDSGRKRVIESVYNETTNSYYALGKLIVEIEQNGKLKATYGKKVVENLSKKLTLKYGKGFSTSTLWDCQKFYKKLQSLSGVLDCQKSQSVTGELRFRLSFTHYTYLMRLDDKEMKFYESYAIEQKLSVRELQKAVQNNTILRLEEKKQNSQISQIKPKEIVKDPYILDFLGLEEIKTGEEKVLENKLIEHLEKFLLELGRGFAFVGRQYRLTLSEDSYFADLVFYNIPLKCYVIIELKARKLKHQDLGQLQMYVNYFDREIKDDNDNKTVGILLCNDKNEKVVEYTLPKENNQIFASKYKLYLPTKEELVEELSGEGD</sequence>
<feature type="domain" description="YhcG PDDEXK nuclease" evidence="1">
    <location>
        <begin position="177"/>
        <end position="332"/>
    </location>
</feature>
<organism evidence="3 4">
    <name type="scientific">Malaciobacter marinus</name>
    <dbReference type="NCBI Taxonomy" id="505249"/>
    <lineage>
        <taxon>Bacteria</taxon>
        <taxon>Pseudomonadati</taxon>
        <taxon>Campylobacterota</taxon>
        <taxon>Epsilonproteobacteria</taxon>
        <taxon>Campylobacterales</taxon>
        <taxon>Arcobacteraceae</taxon>
        <taxon>Malaciobacter</taxon>
    </lineage>
</organism>
<evidence type="ECO:0000259" key="1">
    <source>
        <dbReference type="Pfam" id="PF06250"/>
    </source>
</evidence>